<comment type="caution">
    <text evidence="1">The sequence shown here is derived from an EMBL/GenBank/DDBJ whole genome shotgun (WGS) entry which is preliminary data.</text>
</comment>
<name>A0AAV6WQK9_9LAMI</name>
<reference evidence="1" key="1">
    <citation type="submission" date="2019-10" db="EMBL/GenBank/DDBJ databases">
        <authorList>
            <person name="Zhang R."/>
            <person name="Pan Y."/>
            <person name="Wang J."/>
            <person name="Ma R."/>
            <person name="Yu S."/>
        </authorList>
    </citation>
    <scope>NUCLEOTIDE SEQUENCE</scope>
    <source>
        <strain evidence="1">LA-IB0</strain>
        <tissue evidence="1">Leaf</tissue>
    </source>
</reference>
<keyword evidence="2" id="KW-1185">Reference proteome</keyword>
<dbReference type="EMBL" id="WHWC01000014">
    <property type="protein sequence ID" value="KAG8370351.1"/>
    <property type="molecule type" value="Genomic_DNA"/>
</dbReference>
<dbReference type="Proteomes" id="UP000826271">
    <property type="component" value="Unassembled WGS sequence"/>
</dbReference>
<evidence type="ECO:0000313" key="2">
    <source>
        <dbReference type="Proteomes" id="UP000826271"/>
    </source>
</evidence>
<sequence length="134" mass="14812">MKPLNIGLSTATAAATRQWTTGKVHSLVGGQYLMLLRSAVAVIAVFRSESATLLSNHGLKDAVSDLSKIQYSNGGAKIRNSRRLKKQGKDFTHYDPQSFVPLTLVGQLDKQLCKLKMSQARIPDFSNTFRLYLD</sequence>
<protein>
    <submittedName>
        <fullName evidence="1">Uncharacterized protein</fullName>
    </submittedName>
</protein>
<accession>A0AAV6WQK9</accession>
<organism evidence="1 2">
    <name type="scientific">Buddleja alternifolia</name>
    <dbReference type="NCBI Taxonomy" id="168488"/>
    <lineage>
        <taxon>Eukaryota</taxon>
        <taxon>Viridiplantae</taxon>
        <taxon>Streptophyta</taxon>
        <taxon>Embryophyta</taxon>
        <taxon>Tracheophyta</taxon>
        <taxon>Spermatophyta</taxon>
        <taxon>Magnoliopsida</taxon>
        <taxon>eudicotyledons</taxon>
        <taxon>Gunneridae</taxon>
        <taxon>Pentapetalae</taxon>
        <taxon>asterids</taxon>
        <taxon>lamiids</taxon>
        <taxon>Lamiales</taxon>
        <taxon>Scrophulariaceae</taxon>
        <taxon>Buddlejeae</taxon>
        <taxon>Buddleja</taxon>
    </lineage>
</organism>
<dbReference type="AlphaFoldDB" id="A0AAV6WQK9"/>
<proteinExistence type="predicted"/>
<gene>
    <name evidence="1" type="ORF">BUALT_Bualt14G0107900</name>
</gene>
<evidence type="ECO:0000313" key="1">
    <source>
        <dbReference type="EMBL" id="KAG8370351.1"/>
    </source>
</evidence>